<protein>
    <recommendedName>
        <fullName evidence="4">Ditrans,polycis-undecaprenyl-diphosphate synthase ((2E,6E)-farnesyl-diphosphate specific)</fullName>
    </recommendedName>
</protein>
<proteinExistence type="predicted"/>
<organism evidence="2 3">
    <name type="scientific">Ilumatobacter coccineus</name>
    <dbReference type="NCBI Taxonomy" id="467094"/>
    <lineage>
        <taxon>Bacteria</taxon>
        <taxon>Bacillati</taxon>
        <taxon>Actinomycetota</taxon>
        <taxon>Acidimicrobiia</taxon>
        <taxon>Acidimicrobiales</taxon>
        <taxon>Ilumatobacteraceae</taxon>
        <taxon>Ilumatobacter</taxon>
    </lineage>
</organism>
<reference evidence="2 3" key="1">
    <citation type="submission" date="2017-10" db="EMBL/GenBank/DDBJ databases">
        <title>Novel microbial diversity and functional potential in the marine mammal oral microbiome.</title>
        <authorList>
            <person name="Dudek N.K."/>
            <person name="Sun C.L."/>
            <person name="Burstein D."/>
            <person name="Kantor R.S."/>
            <person name="Aliaga Goltsman D.S."/>
            <person name="Bik E.M."/>
            <person name="Thomas B.C."/>
            <person name="Banfield J.F."/>
            <person name="Relman D.A."/>
        </authorList>
    </citation>
    <scope>NUCLEOTIDE SEQUENCE [LARGE SCALE GENOMIC DNA]</scope>
    <source>
        <strain evidence="2">DOLJORAL78_61_10</strain>
    </source>
</reference>
<dbReference type="InterPro" id="IPR036424">
    <property type="entry name" value="UPP_synth-like_sf"/>
</dbReference>
<dbReference type="EMBL" id="PDSL01000050">
    <property type="protein sequence ID" value="PIE32384.1"/>
    <property type="molecule type" value="Genomic_DNA"/>
</dbReference>
<sequence>MVIGGSLDSWTAMSRPAWERQVDDLGNWCAKAGIRWLTLRTSERGTATAVPFSRWSRAVGGCDVIVDPSVDGRDRFAAAMRDLDPAEEVNEANVAAVLYHPADSEPDLIVVIGPPTRLPPSVVWELAYAELVFVDTDWATFGADDLSQAVTDFGGRRRRFGGLDVDDG</sequence>
<accession>A0A2G6K9P2</accession>
<evidence type="ECO:0008006" key="4">
    <source>
        <dbReference type="Google" id="ProtNLM"/>
    </source>
</evidence>
<dbReference type="SUPFAM" id="SSF64005">
    <property type="entry name" value="Undecaprenyl diphosphate synthase"/>
    <property type="match status" value="1"/>
</dbReference>
<dbReference type="AlphaFoldDB" id="A0A2G6K9P2"/>
<evidence type="ECO:0000313" key="2">
    <source>
        <dbReference type="EMBL" id="PIE32384.1"/>
    </source>
</evidence>
<dbReference type="InterPro" id="IPR001441">
    <property type="entry name" value="UPP_synth-like"/>
</dbReference>
<dbReference type="Pfam" id="PF01255">
    <property type="entry name" value="Prenyltransf"/>
    <property type="match status" value="1"/>
</dbReference>
<dbReference type="GO" id="GO:0016765">
    <property type="term" value="F:transferase activity, transferring alkyl or aryl (other than methyl) groups"/>
    <property type="evidence" value="ECO:0007669"/>
    <property type="project" value="InterPro"/>
</dbReference>
<name>A0A2G6K9P2_9ACTN</name>
<keyword evidence="1" id="KW-0808">Transferase</keyword>
<comment type="caution">
    <text evidence="2">The sequence shown here is derived from an EMBL/GenBank/DDBJ whole genome shotgun (WGS) entry which is preliminary data.</text>
</comment>
<dbReference type="Gene3D" id="3.40.1180.10">
    <property type="entry name" value="Decaprenyl diphosphate synthase-like"/>
    <property type="match status" value="1"/>
</dbReference>
<evidence type="ECO:0000256" key="1">
    <source>
        <dbReference type="ARBA" id="ARBA00022679"/>
    </source>
</evidence>
<evidence type="ECO:0000313" key="3">
    <source>
        <dbReference type="Proteomes" id="UP000230914"/>
    </source>
</evidence>
<gene>
    <name evidence="2" type="ORF">CSA55_03495</name>
</gene>
<dbReference type="Proteomes" id="UP000230914">
    <property type="component" value="Unassembled WGS sequence"/>
</dbReference>